<dbReference type="SMART" id="SM00389">
    <property type="entry name" value="HOX"/>
    <property type="match status" value="1"/>
</dbReference>
<dbReference type="Pfam" id="PF00046">
    <property type="entry name" value="Homeodomain"/>
    <property type="match status" value="1"/>
</dbReference>
<name>A0AAN7B7P2_9PEZI</name>
<dbReference type="GO" id="GO:0000981">
    <property type="term" value="F:DNA-binding transcription factor activity, RNA polymerase II-specific"/>
    <property type="evidence" value="ECO:0007669"/>
    <property type="project" value="InterPro"/>
</dbReference>
<dbReference type="GO" id="GO:0005634">
    <property type="term" value="C:nucleus"/>
    <property type="evidence" value="ECO:0007669"/>
    <property type="project" value="UniProtKB-SubCell"/>
</dbReference>
<dbReference type="CDD" id="cd00086">
    <property type="entry name" value="homeodomain"/>
    <property type="match status" value="1"/>
</dbReference>
<dbReference type="PANTHER" id="PTHR38166">
    <property type="entry name" value="C2H2-TYPE DOMAIN-CONTAINING PROTEIN-RELATED"/>
    <property type="match status" value="1"/>
</dbReference>
<evidence type="ECO:0000256" key="4">
    <source>
        <dbReference type="PROSITE-ProRule" id="PRU00108"/>
    </source>
</evidence>
<accession>A0AAN7B7P2</accession>
<keyword evidence="2 4" id="KW-0371">Homeobox</keyword>
<gene>
    <name evidence="8" type="ORF">QBC37DRAFT_422344</name>
</gene>
<dbReference type="EMBL" id="MU858102">
    <property type="protein sequence ID" value="KAK4213923.1"/>
    <property type="molecule type" value="Genomic_DNA"/>
</dbReference>
<evidence type="ECO:0000256" key="6">
    <source>
        <dbReference type="SAM" id="MobiDB-lite"/>
    </source>
</evidence>
<protein>
    <recommendedName>
        <fullName evidence="7">Homeobox domain-containing protein</fullName>
    </recommendedName>
</protein>
<evidence type="ECO:0000259" key="7">
    <source>
        <dbReference type="PROSITE" id="PS50071"/>
    </source>
</evidence>
<feature type="region of interest" description="Disordered" evidence="6">
    <location>
        <begin position="89"/>
        <end position="111"/>
    </location>
</feature>
<reference evidence="8" key="2">
    <citation type="submission" date="2023-05" db="EMBL/GenBank/DDBJ databases">
        <authorList>
            <consortium name="Lawrence Berkeley National Laboratory"/>
            <person name="Steindorff A."/>
            <person name="Hensen N."/>
            <person name="Bonometti L."/>
            <person name="Westerberg I."/>
            <person name="Brannstrom I.O."/>
            <person name="Guillou S."/>
            <person name="Cros-Aarteil S."/>
            <person name="Calhoun S."/>
            <person name="Haridas S."/>
            <person name="Kuo A."/>
            <person name="Mondo S."/>
            <person name="Pangilinan J."/>
            <person name="Riley R."/>
            <person name="Labutti K."/>
            <person name="Andreopoulos B."/>
            <person name="Lipzen A."/>
            <person name="Chen C."/>
            <person name="Yanf M."/>
            <person name="Daum C."/>
            <person name="Ng V."/>
            <person name="Clum A."/>
            <person name="Ohm R."/>
            <person name="Martin F."/>
            <person name="Silar P."/>
            <person name="Natvig D."/>
            <person name="Lalanne C."/>
            <person name="Gautier V."/>
            <person name="Ament-Velasquez S.L."/>
            <person name="Kruys A."/>
            <person name="Hutchinson M.I."/>
            <person name="Powell A.J."/>
            <person name="Barry K."/>
            <person name="Miller A.N."/>
            <person name="Grigoriev I.V."/>
            <person name="Debuchy R."/>
            <person name="Gladieux P."/>
            <person name="Thoren M.H."/>
            <person name="Johannesson H."/>
        </authorList>
    </citation>
    <scope>NUCLEOTIDE SEQUENCE</scope>
    <source>
        <strain evidence="8">PSN293</strain>
    </source>
</reference>
<dbReference type="InterPro" id="IPR001356">
    <property type="entry name" value="HD"/>
</dbReference>
<feature type="DNA-binding region" description="Homeobox" evidence="4">
    <location>
        <begin position="19"/>
        <end position="72"/>
    </location>
</feature>
<dbReference type="InterPro" id="IPR017970">
    <property type="entry name" value="Homeobox_CS"/>
</dbReference>
<dbReference type="InterPro" id="IPR009057">
    <property type="entry name" value="Homeodomain-like_sf"/>
</dbReference>
<comment type="subcellular location">
    <subcellularLocation>
        <location evidence="4 5">Nucleus</location>
    </subcellularLocation>
</comment>
<dbReference type="SUPFAM" id="SSF46689">
    <property type="entry name" value="Homeodomain-like"/>
    <property type="match status" value="1"/>
</dbReference>
<dbReference type="Gene3D" id="1.10.10.60">
    <property type="entry name" value="Homeodomain-like"/>
    <property type="match status" value="1"/>
</dbReference>
<organism evidence="8 9">
    <name type="scientific">Rhypophila decipiens</name>
    <dbReference type="NCBI Taxonomy" id="261697"/>
    <lineage>
        <taxon>Eukaryota</taxon>
        <taxon>Fungi</taxon>
        <taxon>Dikarya</taxon>
        <taxon>Ascomycota</taxon>
        <taxon>Pezizomycotina</taxon>
        <taxon>Sordariomycetes</taxon>
        <taxon>Sordariomycetidae</taxon>
        <taxon>Sordariales</taxon>
        <taxon>Naviculisporaceae</taxon>
        <taxon>Rhypophila</taxon>
    </lineage>
</organism>
<evidence type="ECO:0000313" key="9">
    <source>
        <dbReference type="Proteomes" id="UP001301769"/>
    </source>
</evidence>
<dbReference type="Proteomes" id="UP001301769">
    <property type="component" value="Unassembled WGS sequence"/>
</dbReference>
<keyword evidence="1 4" id="KW-0238">DNA-binding</keyword>
<dbReference type="GO" id="GO:0003677">
    <property type="term" value="F:DNA binding"/>
    <property type="evidence" value="ECO:0007669"/>
    <property type="project" value="UniProtKB-UniRule"/>
</dbReference>
<evidence type="ECO:0000256" key="1">
    <source>
        <dbReference type="ARBA" id="ARBA00023125"/>
    </source>
</evidence>
<dbReference type="AlphaFoldDB" id="A0AAN7B7P2"/>
<evidence type="ECO:0000256" key="5">
    <source>
        <dbReference type="RuleBase" id="RU000682"/>
    </source>
</evidence>
<reference evidence="8" key="1">
    <citation type="journal article" date="2023" name="Mol. Phylogenet. Evol.">
        <title>Genome-scale phylogeny and comparative genomics of the fungal order Sordariales.</title>
        <authorList>
            <person name="Hensen N."/>
            <person name="Bonometti L."/>
            <person name="Westerberg I."/>
            <person name="Brannstrom I.O."/>
            <person name="Guillou S."/>
            <person name="Cros-Aarteil S."/>
            <person name="Calhoun S."/>
            <person name="Haridas S."/>
            <person name="Kuo A."/>
            <person name="Mondo S."/>
            <person name="Pangilinan J."/>
            <person name="Riley R."/>
            <person name="LaButti K."/>
            <person name="Andreopoulos B."/>
            <person name="Lipzen A."/>
            <person name="Chen C."/>
            <person name="Yan M."/>
            <person name="Daum C."/>
            <person name="Ng V."/>
            <person name="Clum A."/>
            <person name="Steindorff A."/>
            <person name="Ohm R.A."/>
            <person name="Martin F."/>
            <person name="Silar P."/>
            <person name="Natvig D.O."/>
            <person name="Lalanne C."/>
            <person name="Gautier V."/>
            <person name="Ament-Velasquez S.L."/>
            <person name="Kruys A."/>
            <person name="Hutchinson M.I."/>
            <person name="Powell A.J."/>
            <person name="Barry K."/>
            <person name="Miller A.N."/>
            <person name="Grigoriev I.V."/>
            <person name="Debuchy R."/>
            <person name="Gladieux P."/>
            <person name="Hiltunen Thoren M."/>
            <person name="Johannesson H."/>
        </authorList>
    </citation>
    <scope>NUCLEOTIDE SEQUENCE</scope>
    <source>
        <strain evidence="8">PSN293</strain>
    </source>
</reference>
<dbReference type="PROSITE" id="PS50071">
    <property type="entry name" value="HOMEOBOX_2"/>
    <property type="match status" value="1"/>
</dbReference>
<feature type="compositionally biased region" description="Polar residues" evidence="6">
    <location>
        <begin position="169"/>
        <end position="183"/>
    </location>
</feature>
<feature type="region of interest" description="Disordered" evidence="6">
    <location>
        <begin position="159"/>
        <end position="229"/>
    </location>
</feature>
<keyword evidence="3 4" id="KW-0539">Nucleus</keyword>
<dbReference type="PROSITE" id="PS00027">
    <property type="entry name" value="HOMEOBOX_1"/>
    <property type="match status" value="1"/>
</dbReference>
<evidence type="ECO:0000256" key="3">
    <source>
        <dbReference type="ARBA" id="ARBA00023242"/>
    </source>
</evidence>
<feature type="domain" description="Homeobox" evidence="7">
    <location>
        <begin position="17"/>
        <end position="71"/>
    </location>
</feature>
<proteinExistence type="predicted"/>
<keyword evidence="9" id="KW-1185">Reference proteome</keyword>
<evidence type="ECO:0000313" key="8">
    <source>
        <dbReference type="EMBL" id="KAK4213923.1"/>
    </source>
</evidence>
<comment type="caution">
    <text evidence="8">The sequence shown here is derived from an EMBL/GenBank/DDBJ whole genome shotgun (WGS) entry which is preliminary data.</text>
</comment>
<sequence>MEHMRTSSATPSDTCIKPRLSTSEVDRLELLFSINPKPGSRIKSSLAEELRVEVPRINNWFQNRRAKEKQQRKERGYQMTIPQETGMDEKNTVQFPGRSPPSSTSDRPFTRGFVSRHTVASEGGPDVKEETVACLINYFYSLMGQWYFSRPAQFWTRYHGGPTPKSHGQESPSPGKGTQTTNGDRLRPFGWAAESNSNPERRRFNRDEEDSEEERNHKKPKLKERDNARSAQRLACPYFKKDPTRYQQWRSCPGPGWGTVHRMREHLYRCHVLPPSCPRCHKTFEDEKSKLEHFVTPESCSVRDQPCVLEGLDPATHELLKSRKLLQGQDTEEAKWRAVYIVLFPGTEEKDIPSPYYEYAGTTTRDKHPYDTDSPELTRYEEFLKAELPPEVERKLTASIGAVLRAGGKISNTQIEVLKQEVVTMVRDAQLELFRLYCQTGEKATITRRNKDPEQTQESTTTTMAEDAGLAFRSQWHSLQSDGKTMAPVPEKGLDNDLVNDSEANWVFIPPDGYHSFTGFDGILFDLGAFETGIEATVSSSGSLDWEMAMNGASNLHVQ</sequence>
<dbReference type="PANTHER" id="PTHR38166:SF1">
    <property type="entry name" value="C2H2-TYPE DOMAIN-CONTAINING PROTEIN"/>
    <property type="match status" value="1"/>
</dbReference>
<evidence type="ECO:0000256" key="2">
    <source>
        <dbReference type="ARBA" id="ARBA00023155"/>
    </source>
</evidence>